<proteinExistence type="predicted"/>
<sequence>MALPTSSLSPDAILLPATPFKRSAVTSSVDEHIKEAPQDFAFCGHGGPGTAMALTRALFFIVQVRQAR</sequence>
<dbReference type="Proteomes" id="UP000821837">
    <property type="component" value="Chromosome 1"/>
</dbReference>
<organism evidence="1 2">
    <name type="scientific">Rhipicephalus sanguineus</name>
    <name type="common">Brown dog tick</name>
    <name type="synonym">Ixodes sanguineus</name>
    <dbReference type="NCBI Taxonomy" id="34632"/>
    <lineage>
        <taxon>Eukaryota</taxon>
        <taxon>Metazoa</taxon>
        <taxon>Ecdysozoa</taxon>
        <taxon>Arthropoda</taxon>
        <taxon>Chelicerata</taxon>
        <taxon>Arachnida</taxon>
        <taxon>Acari</taxon>
        <taxon>Parasitiformes</taxon>
        <taxon>Ixodida</taxon>
        <taxon>Ixodoidea</taxon>
        <taxon>Ixodidae</taxon>
        <taxon>Rhipicephalinae</taxon>
        <taxon>Rhipicephalus</taxon>
        <taxon>Rhipicephalus</taxon>
    </lineage>
</organism>
<reference evidence="1" key="1">
    <citation type="journal article" date="2020" name="Cell">
        <title>Large-Scale Comparative Analyses of Tick Genomes Elucidate Their Genetic Diversity and Vector Capacities.</title>
        <authorList>
            <consortium name="Tick Genome and Microbiome Consortium (TIGMIC)"/>
            <person name="Jia N."/>
            <person name="Wang J."/>
            <person name="Shi W."/>
            <person name="Du L."/>
            <person name="Sun Y."/>
            <person name="Zhan W."/>
            <person name="Jiang J.F."/>
            <person name="Wang Q."/>
            <person name="Zhang B."/>
            <person name="Ji P."/>
            <person name="Bell-Sakyi L."/>
            <person name="Cui X.M."/>
            <person name="Yuan T.T."/>
            <person name="Jiang B.G."/>
            <person name="Yang W.F."/>
            <person name="Lam T.T."/>
            <person name="Chang Q.C."/>
            <person name="Ding S.J."/>
            <person name="Wang X.J."/>
            <person name="Zhu J.G."/>
            <person name="Ruan X.D."/>
            <person name="Zhao L."/>
            <person name="Wei J.T."/>
            <person name="Ye R.Z."/>
            <person name="Que T.C."/>
            <person name="Du C.H."/>
            <person name="Zhou Y.H."/>
            <person name="Cheng J.X."/>
            <person name="Dai P.F."/>
            <person name="Guo W.B."/>
            <person name="Han X.H."/>
            <person name="Huang E.J."/>
            <person name="Li L.F."/>
            <person name="Wei W."/>
            <person name="Gao Y.C."/>
            <person name="Liu J.Z."/>
            <person name="Shao H.Z."/>
            <person name="Wang X."/>
            <person name="Wang C.C."/>
            <person name="Yang T.C."/>
            <person name="Huo Q.B."/>
            <person name="Li W."/>
            <person name="Chen H.Y."/>
            <person name="Chen S.E."/>
            <person name="Zhou L.G."/>
            <person name="Ni X.B."/>
            <person name="Tian J.H."/>
            <person name="Sheng Y."/>
            <person name="Liu T."/>
            <person name="Pan Y.S."/>
            <person name="Xia L.Y."/>
            <person name="Li J."/>
            <person name="Zhao F."/>
            <person name="Cao W.C."/>
        </authorList>
    </citation>
    <scope>NUCLEOTIDE SEQUENCE</scope>
    <source>
        <strain evidence="1">Rsan-2018</strain>
    </source>
</reference>
<dbReference type="EMBL" id="JABSTV010001245">
    <property type="protein sequence ID" value="KAH7983917.1"/>
    <property type="molecule type" value="Genomic_DNA"/>
</dbReference>
<protein>
    <submittedName>
        <fullName evidence="1">Uncharacterized protein</fullName>
    </submittedName>
</protein>
<evidence type="ECO:0000313" key="2">
    <source>
        <dbReference type="Proteomes" id="UP000821837"/>
    </source>
</evidence>
<evidence type="ECO:0000313" key="1">
    <source>
        <dbReference type="EMBL" id="KAH7983917.1"/>
    </source>
</evidence>
<accession>A0A9D4TAN6</accession>
<name>A0A9D4TAN6_RHISA</name>
<dbReference type="AlphaFoldDB" id="A0A9D4TAN6"/>
<gene>
    <name evidence="1" type="ORF">HPB52_015255</name>
</gene>
<reference evidence="1" key="2">
    <citation type="submission" date="2021-09" db="EMBL/GenBank/DDBJ databases">
        <authorList>
            <person name="Jia N."/>
            <person name="Wang J."/>
            <person name="Shi W."/>
            <person name="Du L."/>
            <person name="Sun Y."/>
            <person name="Zhan W."/>
            <person name="Jiang J."/>
            <person name="Wang Q."/>
            <person name="Zhang B."/>
            <person name="Ji P."/>
            <person name="Sakyi L.B."/>
            <person name="Cui X."/>
            <person name="Yuan T."/>
            <person name="Jiang B."/>
            <person name="Yang W."/>
            <person name="Lam T.T.-Y."/>
            <person name="Chang Q."/>
            <person name="Ding S."/>
            <person name="Wang X."/>
            <person name="Zhu J."/>
            <person name="Ruan X."/>
            <person name="Zhao L."/>
            <person name="Wei J."/>
            <person name="Que T."/>
            <person name="Du C."/>
            <person name="Cheng J."/>
            <person name="Dai P."/>
            <person name="Han X."/>
            <person name="Huang E."/>
            <person name="Gao Y."/>
            <person name="Liu J."/>
            <person name="Shao H."/>
            <person name="Ye R."/>
            <person name="Li L."/>
            <person name="Wei W."/>
            <person name="Wang X."/>
            <person name="Wang C."/>
            <person name="Huo Q."/>
            <person name="Li W."/>
            <person name="Guo W."/>
            <person name="Chen H."/>
            <person name="Chen S."/>
            <person name="Zhou L."/>
            <person name="Zhou L."/>
            <person name="Ni X."/>
            <person name="Tian J."/>
            <person name="Zhou Y."/>
            <person name="Sheng Y."/>
            <person name="Liu T."/>
            <person name="Pan Y."/>
            <person name="Xia L."/>
            <person name="Li J."/>
            <person name="Zhao F."/>
            <person name="Cao W."/>
        </authorList>
    </citation>
    <scope>NUCLEOTIDE SEQUENCE</scope>
    <source>
        <strain evidence="1">Rsan-2018</strain>
        <tissue evidence="1">Larvae</tissue>
    </source>
</reference>
<comment type="caution">
    <text evidence="1">The sequence shown here is derived from an EMBL/GenBank/DDBJ whole genome shotgun (WGS) entry which is preliminary data.</text>
</comment>
<keyword evidence="2" id="KW-1185">Reference proteome</keyword>